<dbReference type="Ensembl" id="ENSATET00000061616.2">
    <property type="protein sequence ID" value="ENSATEP00000051393.2"/>
    <property type="gene ID" value="ENSATEG00000008597.3"/>
</dbReference>
<keyword evidence="18" id="KW-1133">Transmembrane helix</keyword>
<dbReference type="CDD" id="cd09769">
    <property type="entry name" value="Luminal_IRE1"/>
    <property type="match status" value="1"/>
</dbReference>
<dbReference type="InterPro" id="IPR010513">
    <property type="entry name" value="KEN_dom"/>
</dbReference>
<dbReference type="Gene3D" id="1.20.1440.180">
    <property type="entry name" value="KEN domain"/>
    <property type="match status" value="1"/>
</dbReference>
<dbReference type="FunFam" id="1.10.510.10:FF:000215">
    <property type="entry name" value="serine/threonine-protein kinase/endoribonuclease IRE1 isoform X1"/>
    <property type="match status" value="1"/>
</dbReference>
<evidence type="ECO:0000259" key="32">
    <source>
        <dbReference type="PROSITE" id="PS50011"/>
    </source>
</evidence>
<keyword evidence="14" id="KW-0378">Hydrolase</keyword>
<dbReference type="GeneTree" id="ENSGT00940000165262"/>
<evidence type="ECO:0000256" key="11">
    <source>
        <dbReference type="ARBA" id="ARBA00022741"/>
    </source>
</evidence>
<dbReference type="InterPro" id="IPR011047">
    <property type="entry name" value="Quinoprotein_ADH-like_sf"/>
</dbReference>
<keyword evidence="9" id="KW-0479">Metal-binding</keyword>
<evidence type="ECO:0000256" key="13">
    <source>
        <dbReference type="ARBA" id="ARBA00022777"/>
    </source>
</evidence>
<dbReference type="InterPro" id="IPR045133">
    <property type="entry name" value="IRE1/2-like"/>
</dbReference>
<comment type="catalytic activity">
    <reaction evidence="26">
        <text>L-threonyl-[protein] + ATP = O-phospho-L-threonyl-[protein] + ADP + H(+)</text>
        <dbReference type="Rhea" id="RHEA:46608"/>
        <dbReference type="Rhea" id="RHEA-COMP:11060"/>
        <dbReference type="Rhea" id="RHEA-COMP:11605"/>
        <dbReference type="ChEBI" id="CHEBI:15378"/>
        <dbReference type="ChEBI" id="CHEBI:30013"/>
        <dbReference type="ChEBI" id="CHEBI:30616"/>
        <dbReference type="ChEBI" id="CHEBI:61977"/>
        <dbReference type="ChEBI" id="CHEBI:456216"/>
        <dbReference type="EC" id="2.7.11.1"/>
    </reaction>
</comment>
<keyword evidence="7" id="KW-0812">Transmembrane</keyword>
<dbReference type="GO" id="GO:1990604">
    <property type="term" value="C:IRE1-TRAF2-ASK1 complex"/>
    <property type="evidence" value="ECO:0007669"/>
    <property type="project" value="TreeGrafter"/>
</dbReference>
<dbReference type="PROSITE" id="PS50011">
    <property type="entry name" value="PROTEIN_KINASE_DOM"/>
    <property type="match status" value="1"/>
</dbReference>
<dbReference type="SUPFAM" id="SSF50998">
    <property type="entry name" value="Quinoprotein alcohol dehydrogenase-like"/>
    <property type="match status" value="1"/>
</dbReference>
<evidence type="ECO:0000256" key="9">
    <source>
        <dbReference type="ARBA" id="ARBA00022723"/>
    </source>
</evidence>
<dbReference type="InterPro" id="IPR038357">
    <property type="entry name" value="KEN_sf"/>
</dbReference>
<evidence type="ECO:0000256" key="24">
    <source>
        <dbReference type="ARBA" id="ARBA00023230"/>
    </source>
</evidence>
<dbReference type="CDD" id="cd13982">
    <property type="entry name" value="STKc_IRE1"/>
    <property type="match status" value="1"/>
</dbReference>
<evidence type="ECO:0000256" key="1">
    <source>
        <dbReference type="ARBA" id="ARBA00001946"/>
    </source>
</evidence>
<dbReference type="GO" id="GO:0070059">
    <property type="term" value="P:intrinsic apoptotic signaling pathway in response to endoplasmic reticulum stress"/>
    <property type="evidence" value="ECO:0007669"/>
    <property type="project" value="TreeGrafter"/>
</dbReference>
<dbReference type="PROSITE" id="PS00108">
    <property type="entry name" value="PROTEIN_KINASE_ST"/>
    <property type="match status" value="1"/>
</dbReference>
<dbReference type="FunFam" id="3.30.200.20:FF:000077">
    <property type="entry name" value="Putative Serine/threonine-protein kinase/endoribonuclease IRE1"/>
    <property type="match status" value="1"/>
</dbReference>
<dbReference type="Gene3D" id="1.10.510.10">
    <property type="entry name" value="Transferase(Phosphotransferase) domain 1"/>
    <property type="match status" value="1"/>
</dbReference>
<evidence type="ECO:0000256" key="2">
    <source>
        <dbReference type="ARBA" id="ARBA00004115"/>
    </source>
</evidence>
<evidence type="ECO:0000256" key="12">
    <source>
        <dbReference type="ARBA" id="ARBA00022765"/>
    </source>
</evidence>
<evidence type="ECO:0000256" key="3">
    <source>
        <dbReference type="ARBA" id="ARBA00012513"/>
    </source>
</evidence>
<evidence type="ECO:0000256" key="7">
    <source>
        <dbReference type="ARBA" id="ARBA00022692"/>
    </source>
</evidence>
<evidence type="ECO:0000256" key="8">
    <source>
        <dbReference type="ARBA" id="ARBA00022703"/>
    </source>
</evidence>
<name>A0A7N6AMZ2_ANATE</name>
<evidence type="ECO:0000256" key="21">
    <source>
        <dbReference type="ARBA" id="ARBA00023157"/>
    </source>
</evidence>
<keyword evidence="17" id="KW-0460">Magnesium</keyword>
<dbReference type="AlphaFoldDB" id="A0A7N6AMZ2"/>
<keyword evidence="15" id="KW-0256">Endoplasmic reticulum</keyword>
<keyword evidence="35" id="KW-1185">Reference proteome</keyword>
<dbReference type="PANTHER" id="PTHR13954">
    <property type="entry name" value="IRE1-RELATED"/>
    <property type="match status" value="1"/>
</dbReference>
<dbReference type="GO" id="GO:0004521">
    <property type="term" value="F:RNA endonuclease activity"/>
    <property type="evidence" value="ECO:0007669"/>
    <property type="project" value="InterPro"/>
</dbReference>
<keyword evidence="23" id="KW-0325">Glycoprotein</keyword>
<keyword evidence="4" id="KW-0723">Serine/threonine-protein kinase</keyword>
<keyword evidence="8" id="KW-0053">Apoptosis</keyword>
<evidence type="ECO:0000313" key="34">
    <source>
        <dbReference type="Ensembl" id="ENSATEP00000051393.2"/>
    </source>
</evidence>
<evidence type="ECO:0000256" key="20">
    <source>
        <dbReference type="ARBA" id="ARBA00023136"/>
    </source>
</evidence>
<feature type="domain" description="Protein kinase" evidence="32">
    <location>
        <begin position="416"/>
        <end position="676"/>
    </location>
</feature>
<comment type="subcellular location">
    <subcellularLocation>
        <location evidence="2">Endoplasmic reticulum membrane</location>
        <topology evidence="2">Single-pass type I membrane protein</topology>
    </subcellularLocation>
</comment>
<evidence type="ECO:0000256" key="4">
    <source>
        <dbReference type="ARBA" id="ARBA00022527"/>
    </source>
</evidence>
<keyword evidence="13" id="KW-0418">Kinase</keyword>
<keyword evidence="5" id="KW-0597">Phosphoprotein</keyword>
<dbReference type="EC" id="2.7.11.1" evidence="3"/>
<dbReference type="GO" id="GO:0006397">
    <property type="term" value="P:mRNA processing"/>
    <property type="evidence" value="ECO:0007669"/>
    <property type="project" value="InterPro"/>
</dbReference>
<evidence type="ECO:0000256" key="18">
    <source>
        <dbReference type="ARBA" id="ARBA00022989"/>
    </source>
</evidence>
<dbReference type="InterPro" id="IPR011009">
    <property type="entry name" value="Kinase-like_dom_sf"/>
</dbReference>
<evidence type="ECO:0000256" key="16">
    <source>
        <dbReference type="ARBA" id="ARBA00022840"/>
    </source>
</evidence>
<reference evidence="34" key="2">
    <citation type="submission" date="2025-08" db="UniProtKB">
        <authorList>
            <consortium name="Ensembl"/>
        </authorList>
    </citation>
    <scope>IDENTIFICATION</scope>
</reference>
<evidence type="ECO:0000256" key="30">
    <source>
        <dbReference type="ARBA" id="ARBA00078578"/>
    </source>
</evidence>
<dbReference type="GO" id="GO:0042803">
    <property type="term" value="F:protein homodimerization activity"/>
    <property type="evidence" value="ECO:0007669"/>
    <property type="project" value="UniProtKB-ARBA"/>
</dbReference>
<dbReference type="GO" id="GO:0046872">
    <property type="term" value="F:metal ion binding"/>
    <property type="evidence" value="ECO:0007669"/>
    <property type="project" value="UniProtKB-KW"/>
</dbReference>
<evidence type="ECO:0000256" key="19">
    <source>
        <dbReference type="ARBA" id="ARBA00023015"/>
    </source>
</evidence>
<dbReference type="InterPro" id="IPR008271">
    <property type="entry name" value="Ser/Thr_kinase_AS"/>
</dbReference>
<dbReference type="GO" id="GO:1905898">
    <property type="term" value="P:positive regulation of response to endoplasmic reticulum stress"/>
    <property type="evidence" value="ECO:0007669"/>
    <property type="project" value="UniProtKB-ARBA"/>
</dbReference>
<dbReference type="Pfam" id="PF06479">
    <property type="entry name" value="Ribonuc_2-5A"/>
    <property type="match status" value="1"/>
</dbReference>
<evidence type="ECO:0000256" key="25">
    <source>
        <dbReference type="ARBA" id="ARBA00023268"/>
    </source>
</evidence>
<keyword evidence="20" id="KW-0472">Membrane</keyword>
<reference evidence="34" key="3">
    <citation type="submission" date="2025-09" db="UniProtKB">
        <authorList>
            <consortium name="Ensembl"/>
        </authorList>
    </citation>
    <scope>IDENTIFICATION</scope>
</reference>
<evidence type="ECO:0000256" key="31">
    <source>
        <dbReference type="ARBA" id="ARBA00083182"/>
    </source>
</evidence>
<dbReference type="GO" id="GO:0036498">
    <property type="term" value="P:IRE1-mediated unfolded protein response"/>
    <property type="evidence" value="ECO:0007669"/>
    <property type="project" value="UniProtKB-ARBA"/>
</dbReference>
<dbReference type="SUPFAM" id="SSF56112">
    <property type="entry name" value="Protein kinase-like (PK-like)"/>
    <property type="match status" value="1"/>
</dbReference>
<evidence type="ECO:0000313" key="35">
    <source>
        <dbReference type="Proteomes" id="UP000265040"/>
    </source>
</evidence>
<dbReference type="PANTHER" id="PTHR13954:SF15">
    <property type="entry name" value="SERINE_THREONINE-PROTEIN KINASE_ENDORIBONUCLEASE IRE2"/>
    <property type="match status" value="1"/>
</dbReference>
<evidence type="ECO:0000256" key="22">
    <source>
        <dbReference type="ARBA" id="ARBA00023163"/>
    </source>
</evidence>
<dbReference type="PROSITE" id="PS51392">
    <property type="entry name" value="KEN"/>
    <property type="match status" value="1"/>
</dbReference>
<feature type="domain" description="KEN" evidence="33">
    <location>
        <begin position="671"/>
        <end position="799"/>
    </location>
</feature>
<protein>
    <recommendedName>
        <fullName evidence="28">Serine/threonine-protein kinase/endoribonuclease IRE1</fullName>
        <ecNumber evidence="3">2.7.11.1</ecNumber>
    </recommendedName>
    <alternativeName>
        <fullName evidence="29">Endoplasmic reticulum-to-nucleus signaling 1</fullName>
    </alternativeName>
    <alternativeName>
        <fullName evidence="30">Inositol-requiring protein 1</fullName>
    </alternativeName>
    <alternativeName>
        <fullName evidence="31">Ire1-alpha</fullName>
    </alternativeName>
</protein>
<reference evidence="34" key="1">
    <citation type="submission" date="2021-04" db="EMBL/GenBank/DDBJ databases">
        <authorList>
            <consortium name="Wellcome Sanger Institute Data Sharing"/>
        </authorList>
    </citation>
    <scope>NUCLEOTIDE SEQUENCE [LARGE SCALE GENOMIC DNA]</scope>
</reference>
<dbReference type="GO" id="GO:0010629">
    <property type="term" value="P:negative regulation of gene expression"/>
    <property type="evidence" value="ECO:0007669"/>
    <property type="project" value="UniProtKB-ARBA"/>
</dbReference>
<evidence type="ECO:0000259" key="33">
    <source>
        <dbReference type="PROSITE" id="PS51392"/>
    </source>
</evidence>
<dbReference type="GO" id="GO:0004674">
    <property type="term" value="F:protein serine/threonine kinase activity"/>
    <property type="evidence" value="ECO:0007669"/>
    <property type="project" value="UniProtKB-KW"/>
</dbReference>
<evidence type="ECO:0000256" key="6">
    <source>
        <dbReference type="ARBA" id="ARBA00022679"/>
    </source>
</evidence>
<proteinExistence type="predicted"/>
<organism evidence="34 35">
    <name type="scientific">Anabas testudineus</name>
    <name type="common">Climbing perch</name>
    <name type="synonym">Anthias testudineus</name>
    <dbReference type="NCBI Taxonomy" id="64144"/>
    <lineage>
        <taxon>Eukaryota</taxon>
        <taxon>Metazoa</taxon>
        <taxon>Chordata</taxon>
        <taxon>Craniata</taxon>
        <taxon>Vertebrata</taxon>
        <taxon>Euteleostomi</taxon>
        <taxon>Actinopterygii</taxon>
        <taxon>Neopterygii</taxon>
        <taxon>Teleostei</taxon>
        <taxon>Neoteleostei</taxon>
        <taxon>Acanthomorphata</taxon>
        <taxon>Anabantaria</taxon>
        <taxon>Anabantiformes</taxon>
        <taxon>Anabantoidei</taxon>
        <taxon>Anabantidae</taxon>
        <taxon>Anabas</taxon>
    </lineage>
</organism>
<dbReference type="GO" id="GO:0051082">
    <property type="term" value="F:unfolded protein binding"/>
    <property type="evidence" value="ECO:0007669"/>
    <property type="project" value="TreeGrafter"/>
</dbReference>
<evidence type="ECO:0000256" key="10">
    <source>
        <dbReference type="ARBA" id="ARBA00022729"/>
    </source>
</evidence>
<dbReference type="InterPro" id="IPR018391">
    <property type="entry name" value="PQQ_b-propeller_rpt"/>
</dbReference>
<accession>A0A7N6AMZ2</accession>
<dbReference type="SMART" id="SM00580">
    <property type="entry name" value="PUG"/>
    <property type="match status" value="1"/>
</dbReference>
<keyword evidence="22" id="KW-0804">Transcription</keyword>
<sequence>MKDTALGAVGTLARLLMWILLLSWEGKLLQVGGVRSVTLPESLLFVSTLDGSLHAVSKQSGDIKWTLREDPVIQLPVYLTEPGFLPDPNDGSLYVLGGKHKEGLMKLPFTIPELVQSAPCRSSDGILYTGKKQDVWFVVDPETGEKQTSLTTSSSESICPNSPLLYIGRTEYVVTIFDTKTQELRWNATYNDYSAPAYDEKQDYKMAHLVSSGDGLVVTVDRESGDVLWSQNYGSPVVGVYLYSGDTLRHAPHLSLAMETLRFLTFSSANNQANAHSTLKWSYQPTLYVGKLDSHLYASTSLVHHGVSLVPRGLTLARIEGPLTAGVTVRERGECEITPSTDVRYPPGTTDSRKNHWLLIGKHIHSIFLQQHFSLFSCPAHNFTVLVYADYSQKTQYSTTAGHRNSEEVYVGKISFSSSEVLGRGSAGTFVFRGEFDGRNVAVKRILPECVEVAEREVQLLRESDTHPNVIRYFCTERDRLFTYIAIELCASTLQQYVEDPTCFPELNPITLLEQTMCGLSHLHSLNIVHRDLKPRNILLSGPNALGRVRALISDFGLCKKIPDGRSSFSLRSGIPGTEGWIAPEVLRDTPGNKPTAAVDVFSAGCVFYYVVSRGQHPFGDSLRRQVNILSGEYSLSHFMEDIHDDVIAQDLIEQMISAEAESRPSTACVLKHPLESVWTRHDRIEKEPADSPIVVRLETAGRSVVRTNWRMHISVPLQTDLRRFRTYKGNSVRDLLRAMRNKKHHYHELPPEVQETLGELPEGFVSYFTSRFPRLLMHTHAALQICAHERLFHPYYLPPSAK</sequence>
<keyword evidence="19" id="KW-0805">Transcription regulation</keyword>
<keyword evidence="10" id="KW-0732">Signal</keyword>
<evidence type="ECO:0000256" key="5">
    <source>
        <dbReference type="ARBA" id="ARBA00022553"/>
    </source>
</evidence>
<keyword evidence="11" id="KW-0547">Nucleotide-binding</keyword>
<evidence type="ECO:0000256" key="28">
    <source>
        <dbReference type="ARBA" id="ARBA00073767"/>
    </source>
</evidence>
<evidence type="ECO:0000256" key="27">
    <source>
        <dbReference type="ARBA" id="ARBA00048679"/>
    </source>
</evidence>
<evidence type="ECO:0000256" key="14">
    <source>
        <dbReference type="ARBA" id="ARBA00022801"/>
    </source>
</evidence>
<dbReference type="SMART" id="SM00220">
    <property type="entry name" value="S_TKc"/>
    <property type="match status" value="1"/>
</dbReference>
<evidence type="ECO:0000256" key="23">
    <source>
        <dbReference type="ARBA" id="ARBA00023180"/>
    </source>
</evidence>
<dbReference type="GO" id="GO:0033120">
    <property type="term" value="P:positive regulation of RNA splicing"/>
    <property type="evidence" value="ECO:0007669"/>
    <property type="project" value="UniProtKB-ARBA"/>
</dbReference>
<comment type="cofactor">
    <cofactor evidence="1">
        <name>Mg(2+)</name>
        <dbReference type="ChEBI" id="CHEBI:18420"/>
    </cofactor>
</comment>
<keyword evidence="12" id="KW-0013">ADP-ribosylation</keyword>
<keyword evidence="21" id="KW-1015">Disulfide bond</keyword>
<dbReference type="FunFam" id="1.20.1440.180:FF:000001">
    <property type="entry name" value="Serine/threonine-protein kinase/endoribonuclease IRE1"/>
    <property type="match status" value="1"/>
</dbReference>
<dbReference type="GO" id="GO:0005524">
    <property type="term" value="F:ATP binding"/>
    <property type="evidence" value="ECO:0007669"/>
    <property type="project" value="UniProtKB-KW"/>
</dbReference>
<dbReference type="Gene3D" id="3.30.200.20">
    <property type="entry name" value="Phosphorylase Kinase, domain 1"/>
    <property type="match status" value="1"/>
</dbReference>
<dbReference type="Pfam" id="PF00069">
    <property type="entry name" value="Pkinase"/>
    <property type="match status" value="1"/>
</dbReference>
<keyword evidence="16" id="KW-0067">ATP-binding</keyword>
<comment type="catalytic activity">
    <reaction evidence="27">
        <text>L-seryl-[protein] + ATP = O-phospho-L-seryl-[protein] + ADP + H(+)</text>
        <dbReference type="Rhea" id="RHEA:17989"/>
        <dbReference type="Rhea" id="RHEA-COMP:9863"/>
        <dbReference type="Rhea" id="RHEA-COMP:11604"/>
        <dbReference type="ChEBI" id="CHEBI:15378"/>
        <dbReference type="ChEBI" id="CHEBI:29999"/>
        <dbReference type="ChEBI" id="CHEBI:30616"/>
        <dbReference type="ChEBI" id="CHEBI:83421"/>
        <dbReference type="ChEBI" id="CHEBI:456216"/>
        <dbReference type="EC" id="2.7.11.1"/>
    </reaction>
</comment>
<keyword evidence="25" id="KW-0511">Multifunctional enzyme</keyword>
<dbReference type="FunFam" id="2.130.10.10:FF:000225">
    <property type="entry name" value="Endoplasmic reticulum to nucleus-signaling 1"/>
    <property type="match status" value="1"/>
</dbReference>
<dbReference type="Proteomes" id="UP000265040">
    <property type="component" value="Chromosome 1"/>
</dbReference>
<dbReference type="SMART" id="SM00564">
    <property type="entry name" value="PQQ"/>
    <property type="match status" value="4"/>
</dbReference>
<keyword evidence="6" id="KW-0808">Transferase</keyword>
<evidence type="ECO:0000256" key="26">
    <source>
        <dbReference type="ARBA" id="ARBA00047899"/>
    </source>
</evidence>
<evidence type="ECO:0000256" key="17">
    <source>
        <dbReference type="ARBA" id="ARBA00022842"/>
    </source>
</evidence>
<dbReference type="GO" id="GO:0016787">
    <property type="term" value="F:hydrolase activity"/>
    <property type="evidence" value="ECO:0007669"/>
    <property type="project" value="UniProtKB-KW"/>
</dbReference>
<dbReference type="InterPro" id="IPR000719">
    <property type="entry name" value="Prot_kinase_dom"/>
</dbReference>
<keyword evidence="24" id="KW-0834">Unfolded protein response</keyword>
<dbReference type="InterPro" id="IPR015943">
    <property type="entry name" value="WD40/YVTN_repeat-like_dom_sf"/>
</dbReference>
<dbReference type="Gene3D" id="2.130.10.10">
    <property type="entry name" value="YVTN repeat-like/Quinoprotein amine dehydrogenase"/>
    <property type="match status" value="1"/>
</dbReference>
<gene>
    <name evidence="34" type="primary">ERN2</name>
</gene>
<evidence type="ECO:0000256" key="29">
    <source>
        <dbReference type="ARBA" id="ARBA00076266"/>
    </source>
</evidence>
<evidence type="ECO:0000256" key="15">
    <source>
        <dbReference type="ARBA" id="ARBA00022824"/>
    </source>
</evidence>
<dbReference type="CDD" id="cd10422">
    <property type="entry name" value="RNase_Ire1"/>
    <property type="match status" value="1"/>
</dbReference>